<evidence type="ECO:0000256" key="3">
    <source>
        <dbReference type="ARBA" id="ARBA00004370"/>
    </source>
</evidence>
<dbReference type="OrthoDB" id="5086500at2759"/>
<evidence type="ECO:0008006" key="10">
    <source>
        <dbReference type="Google" id="ProtNLM"/>
    </source>
</evidence>
<evidence type="ECO:0000256" key="7">
    <source>
        <dbReference type="SAM" id="SignalP"/>
    </source>
</evidence>
<dbReference type="EMBL" id="CAJFDH010000001">
    <property type="protein sequence ID" value="CAD5206128.1"/>
    <property type="molecule type" value="Genomic_DNA"/>
</dbReference>
<keyword evidence="7" id="KW-0732">Signal</keyword>
<evidence type="ECO:0000256" key="6">
    <source>
        <dbReference type="ARBA" id="ARBA00023136"/>
    </source>
</evidence>
<dbReference type="PANTHER" id="PTHR48182">
    <property type="entry name" value="PROTEIN SERAC1"/>
    <property type="match status" value="1"/>
</dbReference>
<evidence type="ECO:0000313" key="8">
    <source>
        <dbReference type="EMBL" id="CAD5206128.1"/>
    </source>
</evidence>
<accession>A0A811JSJ5</accession>
<gene>
    <name evidence="8" type="ORF">BOKJ2_LOCUS812</name>
</gene>
<dbReference type="PANTHER" id="PTHR48182:SF2">
    <property type="entry name" value="PROTEIN SERAC1"/>
    <property type="match status" value="1"/>
</dbReference>
<evidence type="ECO:0000256" key="5">
    <source>
        <dbReference type="ARBA" id="ARBA00023128"/>
    </source>
</evidence>
<keyword evidence="5" id="KW-0496">Mitochondrion</keyword>
<dbReference type="AlphaFoldDB" id="A0A811JSJ5"/>
<dbReference type="Proteomes" id="UP000614601">
    <property type="component" value="Unassembled WGS sequence"/>
</dbReference>
<keyword evidence="9" id="KW-1185">Reference proteome</keyword>
<dbReference type="InterPro" id="IPR052374">
    <property type="entry name" value="SERAC1"/>
</dbReference>
<sequence>MRLKLLVKALGVSATALSTSGAIAWYQRGAFMPEYEILDPCDAVYNINNSVNLQRSIRALEAMADISPGTVEQCLAGLDRIGWAGLAYHKSPLFYHYQEKQKASDERETFASLMKKIELDKNWSKALRWFFSNVCAEDDLICHDNQEPERSARSQRKRVHKCLQVLLYLTEFDDCKPMIDQNVPHMLHKLFEEYREDEHAELVILMFKILSNLVGYSKESAEMIFDSEWMKTLGEMILRPKMRVEPLLAKKVLKNGCYQLGAAHYKLPADIYEFYCSDDEPKLDIVFVHGFRGSVFRTWRQKDQLGGGKTTQYWPMEWLPGDIQAPVRILAIDYATKFLRFGKVSDRIQDRSQTFQQSLSSVGVGDRPILFICHSMGGLLIKQMLLDNPEFFKKTVGVVFMATPHRGSPVVAYIHTILRPTEDIRLLRLDSEYNKDLHQKFAEASQDIPLVTTIIENKLTPIFGTHKTIVPAESAFFGRGTVYHAEEHHHNVCKPANRESLSYCVILNMIRDALKNFI</sequence>
<dbReference type="GO" id="GO:0005739">
    <property type="term" value="C:mitochondrion"/>
    <property type="evidence" value="ECO:0007669"/>
    <property type="project" value="UniProtKB-SubCell"/>
</dbReference>
<feature type="chain" id="PRO_5036220760" description="GPI inositol-deacylase" evidence="7">
    <location>
        <begin position="22"/>
        <end position="518"/>
    </location>
</feature>
<dbReference type="InterPro" id="IPR029058">
    <property type="entry name" value="AB_hydrolase_fold"/>
</dbReference>
<evidence type="ECO:0000313" key="9">
    <source>
        <dbReference type="Proteomes" id="UP000614601"/>
    </source>
</evidence>
<evidence type="ECO:0000256" key="2">
    <source>
        <dbReference type="ARBA" id="ARBA00004240"/>
    </source>
</evidence>
<dbReference type="GO" id="GO:0005783">
    <property type="term" value="C:endoplasmic reticulum"/>
    <property type="evidence" value="ECO:0007669"/>
    <property type="project" value="UniProtKB-SubCell"/>
</dbReference>
<protein>
    <recommendedName>
        <fullName evidence="10">GPI inositol-deacylase</fullName>
    </recommendedName>
</protein>
<reference evidence="8" key="1">
    <citation type="submission" date="2020-09" db="EMBL/GenBank/DDBJ databases">
        <authorList>
            <person name="Kikuchi T."/>
        </authorList>
    </citation>
    <scope>NUCLEOTIDE SEQUENCE</scope>
    <source>
        <strain evidence="8">SH1</strain>
    </source>
</reference>
<keyword evidence="4" id="KW-0256">Endoplasmic reticulum</keyword>
<dbReference type="Gene3D" id="3.40.50.1820">
    <property type="entry name" value="alpha/beta hydrolase"/>
    <property type="match status" value="1"/>
</dbReference>
<name>A0A811JSJ5_9BILA</name>
<comment type="caution">
    <text evidence="8">The sequence shown here is derived from an EMBL/GenBank/DDBJ whole genome shotgun (WGS) entry which is preliminary data.</text>
</comment>
<feature type="signal peptide" evidence="7">
    <location>
        <begin position="1"/>
        <end position="21"/>
    </location>
</feature>
<comment type="subcellular location">
    <subcellularLocation>
        <location evidence="2">Endoplasmic reticulum</location>
    </subcellularLocation>
    <subcellularLocation>
        <location evidence="3">Membrane</location>
    </subcellularLocation>
    <subcellularLocation>
        <location evidence="1">Mitochondrion</location>
    </subcellularLocation>
</comment>
<dbReference type="GO" id="GO:0016020">
    <property type="term" value="C:membrane"/>
    <property type="evidence" value="ECO:0007669"/>
    <property type="project" value="UniProtKB-SubCell"/>
</dbReference>
<dbReference type="Proteomes" id="UP000783686">
    <property type="component" value="Unassembled WGS sequence"/>
</dbReference>
<keyword evidence="6" id="KW-0472">Membrane</keyword>
<organism evidence="8 9">
    <name type="scientific">Bursaphelenchus okinawaensis</name>
    <dbReference type="NCBI Taxonomy" id="465554"/>
    <lineage>
        <taxon>Eukaryota</taxon>
        <taxon>Metazoa</taxon>
        <taxon>Ecdysozoa</taxon>
        <taxon>Nematoda</taxon>
        <taxon>Chromadorea</taxon>
        <taxon>Rhabditida</taxon>
        <taxon>Tylenchina</taxon>
        <taxon>Tylenchomorpha</taxon>
        <taxon>Aphelenchoidea</taxon>
        <taxon>Aphelenchoididae</taxon>
        <taxon>Bursaphelenchus</taxon>
    </lineage>
</organism>
<dbReference type="EMBL" id="CAJFCW020000001">
    <property type="protein sequence ID" value="CAG9080609.1"/>
    <property type="molecule type" value="Genomic_DNA"/>
</dbReference>
<evidence type="ECO:0000256" key="1">
    <source>
        <dbReference type="ARBA" id="ARBA00004173"/>
    </source>
</evidence>
<proteinExistence type="predicted"/>
<dbReference type="SUPFAM" id="SSF53474">
    <property type="entry name" value="alpha/beta-Hydrolases"/>
    <property type="match status" value="1"/>
</dbReference>
<evidence type="ECO:0000256" key="4">
    <source>
        <dbReference type="ARBA" id="ARBA00022824"/>
    </source>
</evidence>